<dbReference type="SMART" id="SM01010">
    <property type="entry name" value="AMPKBI"/>
    <property type="match status" value="1"/>
</dbReference>
<dbReference type="GO" id="GO:0005930">
    <property type="term" value="C:axoneme"/>
    <property type="evidence" value="ECO:0007669"/>
    <property type="project" value="UniProtKB-SubCell"/>
</dbReference>
<dbReference type="Gene3D" id="6.20.250.60">
    <property type="match status" value="1"/>
</dbReference>
<sequence length="665" mass="70640">MPKVDQAPLGRDHAAEFHGLAGWPAQPKLVPTVIVWSHGGSSVTVEGSFDSWSTRHVMQRSGKDFTIVKLLPPGVYQYKFIVDGDWKYAPDQPAMYDEDNNVNNVLEVQEYVPENLASLSSFDPPPSPPESYNMPLPTPEDYAKEPPAMPPHLQLTLLNVPPALDATASLPRPQHVILNHLYCQRNARGISATVVGATHRYKSKYVTTVDNLQGLTSLRSLQLDNNALTRLENLDHLAGSLVCLDLSFNAIGDVAGLEKLTRLQDLSLFCNRVSAVEGFTGLSQLEMLSLGRNCLENPAAVAALRPLKRLRTLTLAGNLAAAGPGARGWAIAHLPGLVFLDHAHVSPADVAAAREQFQARFHGVETIVEDVLHVDPEWHRLATLPGIQEGWAELKVKAAVAISECQAAVVEAYARRRADLQEHEGAAAEAVDVAAGAARAAVARAEQLQKAAERAVQAGADAAGELSAECAEAAEAAVAAAQGACETLQRELLDGELATHVALGSLLGQAERRHADAAEAGRQQFVTFFGTVRELEARFWEAAANAALAAQERWAADAGYNSAGAAIEAGAAGGEDPTAALLRDREALSAALTAAAEAHAAHIDALEDRLATAAVRNAAALMAERQASLERGHRQRLAEAVALVGRMAAMLDVLLTPRSTGAPAA</sequence>
<reference evidence="5 6" key="1">
    <citation type="journal article" date="2024" name="Nat. Commun.">
        <title>Phylogenomics reveals the evolutionary origins of lichenization in chlorophyte algae.</title>
        <authorList>
            <person name="Puginier C."/>
            <person name="Libourel C."/>
            <person name="Otte J."/>
            <person name="Skaloud P."/>
            <person name="Haon M."/>
            <person name="Grisel S."/>
            <person name="Petersen M."/>
            <person name="Berrin J.G."/>
            <person name="Delaux P.M."/>
            <person name="Dal Grande F."/>
            <person name="Keller J."/>
        </authorList>
    </citation>
    <scope>NUCLEOTIDE SEQUENCE [LARGE SCALE GENOMIC DNA]</scope>
    <source>
        <strain evidence="5 6">SAG 245.80</strain>
    </source>
</reference>
<comment type="subcellular location">
    <subcellularLocation>
        <location evidence="1">Cytoplasm</location>
        <location evidence="1">Cytoskeleton</location>
        <location evidence="1">Cilium axoneme</location>
    </subcellularLocation>
</comment>
<dbReference type="SUPFAM" id="SSF160219">
    <property type="entry name" value="AMPKBI-like"/>
    <property type="match status" value="1"/>
</dbReference>
<dbReference type="PROSITE" id="PS51450">
    <property type="entry name" value="LRR"/>
    <property type="match status" value="2"/>
</dbReference>
<dbReference type="EMBL" id="JALJOU010000026">
    <property type="protein sequence ID" value="KAK9836114.1"/>
    <property type="molecule type" value="Genomic_DNA"/>
</dbReference>
<dbReference type="PANTHER" id="PTHR46316:SF2">
    <property type="entry name" value="SNF1-RELATED PROTEIN KINASE REGULATORY SUBUNIT BETA-2"/>
    <property type="match status" value="1"/>
</dbReference>
<dbReference type="InterPro" id="IPR032675">
    <property type="entry name" value="LRR_dom_sf"/>
</dbReference>
<evidence type="ECO:0000256" key="1">
    <source>
        <dbReference type="ARBA" id="ARBA00004430"/>
    </source>
</evidence>
<dbReference type="SUPFAM" id="SSF81296">
    <property type="entry name" value="E set domains"/>
    <property type="match status" value="1"/>
</dbReference>
<evidence type="ECO:0000256" key="3">
    <source>
        <dbReference type="SAM" id="Coils"/>
    </source>
</evidence>
<feature type="coiled-coil region" evidence="3">
    <location>
        <begin position="438"/>
        <end position="491"/>
    </location>
</feature>
<keyword evidence="6" id="KW-1185">Reference proteome</keyword>
<dbReference type="PANTHER" id="PTHR46316">
    <property type="entry name" value="SNF1-RELATED PROTEIN KINASE REGULATORY SUBUNIT BETA-1"/>
    <property type="match status" value="1"/>
</dbReference>
<evidence type="ECO:0000256" key="2">
    <source>
        <dbReference type="ARBA" id="ARBA00010926"/>
    </source>
</evidence>
<dbReference type="SMART" id="SM00365">
    <property type="entry name" value="LRR_SD22"/>
    <property type="match status" value="2"/>
</dbReference>
<proteinExistence type="inferred from homology"/>
<keyword evidence="3" id="KW-0175">Coiled coil</keyword>
<protein>
    <recommendedName>
        <fullName evidence="4">Association with the SNF1 complex (ASC) domain-containing protein</fullName>
    </recommendedName>
</protein>
<evidence type="ECO:0000313" key="6">
    <source>
        <dbReference type="Proteomes" id="UP001445335"/>
    </source>
</evidence>
<dbReference type="SUPFAM" id="SSF52058">
    <property type="entry name" value="L domain-like"/>
    <property type="match status" value="1"/>
</dbReference>
<name>A0AAW1RQI9_9CHLO</name>
<dbReference type="InterPro" id="IPR006828">
    <property type="entry name" value="ASC_dom"/>
</dbReference>
<dbReference type="InterPro" id="IPR001611">
    <property type="entry name" value="Leu-rich_rpt"/>
</dbReference>
<dbReference type="CDD" id="cd02859">
    <property type="entry name" value="E_set_AMPKbeta_like_N"/>
    <property type="match status" value="1"/>
</dbReference>
<dbReference type="Pfam" id="PF04739">
    <property type="entry name" value="AMPKBI"/>
    <property type="match status" value="1"/>
</dbReference>
<dbReference type="InterPro" id="IPR043554">
    <property type="entry name" value="KINB"/>
</dbReference>
<dbReference type="Pfam" id="PF14580">
    <property type="entry name" value="LRR_9"/>
    <property type="match status" value="1"/>
</dbReference>
<dbReference type="Gene3D" id="2.60.40.10">
    <property type="entry name" value="Immunoglobulins"/>
    <property type="match status" value="1"/>
</dbReference>
<dbReference type="InterPro" id="IPR037256">
    <property type="entry name" value="ASC_dom_sf"/>
</dbReference>
<dbReference type="InterPro" id="IPR032640">
    <property type="entry name" value="AMPK1_CBM"/>
</dbReference>
<dbReference type="AlphaFoldDB" id="A0AAW1RQI9"/>
<organism evidence="5 6">
    <name type="scientific">Elliptochloris bilobata</name>
    <dbReference type="NCBI Taxonomy" id="381761"/>
    <lineage>
        <taxon>Eukaryota</taxon>
        <taxon>Viridiplantae</taxon>
        <taxon>Chlorophyta</taxon>
        <taxon>core chlorophytes</taxon>
        <taxon>Trebouxiophyceae</taxon>
        <taxon>Trebouxiophyceae incertae sedis</taxon>
        <taxon>Elliptochloris clade</taxon>
        <taxon>Elliptochloris</taxon>
    </lineage>
</organism>
<comment type="similarity">
    <text evidence="2">Belongs to the 5'-AMP-activated protein kinase beta subunit family.</text>
</comment>
<evidence type="ECO:0000313" key="5">
    <source>
        <dbReference type="EMBL" id="KAK9836114.1"/>
    </source>
</evidence>
<dbReference type="Pfam" id="PF16561">
    <property type="entry name" value="AMPK1_CBM"/>
    <property type="match status" value="1"/>
</dbReference>
<dbReference type="Proteomes" id="UP001445335">
    <property type="component" value="Unassembled WGS sequence"/>
</dbReference>
<dbReference type="InterPro" id="IPR013783">
    <property type="entry name" value="Ig-like_fold"/>
</dbReference>
<gene>
    <name evidence="5" type="ORF">WJX81_002381</name>
</gene>
<comment type="caution">
    <text evidence="5">The sequence shown here is derived from an EMBL/GenBank/DDBJ whole genome shotgun (WGS) entry which is preliminary data.</text>
</comment>
<dbReference type="InterPro" id="IPR014756">
    <property type="entry name" value="Ig_E-set"/>
</dbReference>
<dbReference type="Gene3D" id="3.80.10.10">
    <property type="entry name" value="Ribonuclease Inhibitor"/>
    <property type="match status" value="1"/>
</dbReference>
<feature type="domain" description="Association with the SNF1 complex (ASC)" evidence="4">
    <location>
        <begin position="125"/>
        <end position="212"/>
    </location>
</feature>
<accession>A0AAW1RQI9</accession>
<evidence type="ECO:0000259" key="4">
    <source>
        <dbReference type="SMART" id="SM01010"/>
    </source>
</evidence>